<dbReference type="PANTHER" id="PTHR22893:SF91">
    <property type="entry name" value="NADPH DEHYDROGENASE 2-RELATED"/>
    <property type="match status" value="1"/>
</dbReference>
<keyword evidence="3" id="KW-0560">Oxidoreductase</keyword>
<dbReference type="Gene3D" id="3.20.20.70">
    <property type="entry name" value="Aldolase class I"/>
    <property type="match status" value="1"/>
</dbReference>
<comment type="cofactor">
    <cofactor evidence="1">
        <name>FMN</name>
        <dbReference type="ChEBI" id="CHEBI:58210"/>
    </cofactor>
</comment>
<feature type="domain" description="NADH:flavin oxidoreductase/NADH oxidase N-terminal" evidence="4">
    <location>
        <begin position="2"/>
        <end position="332"/>
    </location>
</feature>
<evidence type="ECO:0000313" key="5">
    <source>
        <dbReference type="EMBL" id="SIR32468.1"/>
    </source>
</evidence>
<evidence type="ECO:0000256" key="1">
    <source>
        <dbReference type="ARBA" id="ARBA00001917"/>
    </source>
</evidence>
<dbReference type="GO" id="GO:0010181">
    <property type="term" value="F:FMN binding"/>
    <property type="evidence" value="ECO:0007669"/>
    <property type="project" value="InterPro"/>
</dbReference>
<dbReference type="EMBL" id="FTNF01000008">
    <property type="protein sequence ID" value="SIR32468.1"/>
    <property type="molecule type" value="Genomic_DNA"/>
</dbReference>
<evidence type="ECO:0000256" key="2">
    <source>
        <dbReference type="ARBA" id="ARBA00005979"/>
    </source>
</evidence>
<dbReference type="AlphaFoldDB" id="A0A1N7A0B0"/>
<accession>A0A1N7A0B0</accession>
<sequence length="361" mass="38381">MDLFTPTTLGALTLKNRLVMAPMTRLRADAAGVPTDLQGEYYAQRAGFGLVITEGAYPSHESRAYPYQPGIVTRQQRDGWRRVADTVHASGGTIVMQLMHAGRVSHLSITGTERIVAPSGIALTGDVHTAHGKWPYPTPHALAPSELPVVRDEFVAAAQRAIDAGLDGVELHAGNGYLLHQFLAPSANHRTDEYGGDPRARARFVVEVASAVAEQIGGSRVGIRLSPAVNIQGALETDHTDLRATYDVLADGLAPLGLAYLSVVHVEPASAVVQRLRARVGAPLIVNTGFSVPSTREESAAMIAEGIADAVVVGRPAIANPDLVERWRHDLPETQPDPATFYTGGASGYTDYPPCRAAVPS</sequence>
<evidence type="ECO:0000259" key="4">
    <source>
        <dbReference type="Pfam" id="PF00724"/>
    </source>
</evidence>
<gene>
    <name evidence="5" type="ORF">SAMN05444858_108187</name>
</gene>
<dbReference type="FunFam" id="3.20.20.70:FF:000059">
    <property type="entry name" value="N-ethylmaleimide reductase, FMN-linked"/>
    <property type="match status" value="1"/>
</dbReference>
<dbReference type="InterPro" id="IPR013785">
    <property type="entry name" value="Aldolase_TIM"/>
</dbReference>
<dbReference type="STRING" id="1198245.SAMN05444858_108187"/>
<dbReference type="InterPro" id="IPR045247">
    <property type="entry name" value="Oye-like"/>
</dbReference>
<name>A0A1N7A0B0_9ACTN</name>
<keyword evidence="6" id="KW-1185">Reference proteome</keyword>
<reference evidence="5 6" key="1">
    <citation type="submission" date="2017-01" db="EMBL/GenBank/DDBJ databases">
        <authorList>
            <person name="Mah S.A."/>
            <person name="Swanson W.J."/>
            <person name="Moy G.W."/>
            <person name="Vacquier V.D."/>
        </authorList>
    </citation>
    <scope>NUCLEOTIDE SEQUENCE [LARGE SCALE GENOMIC DNA]</scope>
    <source>
        <strain evidence="5 6">DSM 45758</strain>
    </source>
</reference>
<dbReference type="InterPro" id="IPR001155">
    <property type="entry name" value="OxRdtase_FMN_N"/>
</dbReference>
<dbReference type="GO" id="GO:0005829">
    <property type="term" value="C:cytosol"/>
    <property type="evidence" value="ECO:0007669"/>
    <property type="project" value="UniProtKB-ARBA"/>
</dbReference>
<dbReference type="SUPFAM" id="SSF51395">
    <property type="entry name" value="FMN-linked oxidoreductases"/>
    <property type="match status" value="1"/>
</dbReference>
<dbReference type="GO" id="GO:0016628">
    <property type="term" value="F:oxidoreductase activity, acting on the CH-CH group of donors, NAD or NADP as acceptor"/>
    <property type="evidence" value="ECO:0007669"/>
    <property type="project" value="UniProtKB-ARBA"/>
</dbReference>
<comment type="similarity">
    <text evidence="2">Belongs to the NADH:flavin oxidoreductase/NADH oxidase family.</text>
</comment>
<dbReference type="RefSeq" id="WP_076471004.1">
    <property type="nucleotide sequence ID" value="NZ_FTNF01000008.1"/>
</dbReference>
<dbReference type="CDD" id="cd02933">
    <property type="entry name" value="OYE_like_FMN"/>
    <property type="match status" value="1"/>
</dbReference>
<dbReference type="PANTHER" id="PTHR22893">
    <property type="entry name" value="NADH OXIDOREDUCTASE-RELATED"/>
    <property type="match status" value="1"/>
</dbReference>
<organism evidence="5 6">
    <name type="scientific">Micromonospora avicenniae</name>
    <dbReference type="NCBI Taxonomy" id="1198245"/>
    <lineage>
        <taxon>Bacteria</taxon>
        <taxon>Bacillati</taxon>
        <taxon>Actinomycetota</taxon>
        <taxon>Actinomycetes</taxon>
        <taxon>Micromonosporales</taxon>
        <taxon>Micromonosporaceae</taxon>
        <taxon>Micromonospora</taxon>
    </lineage>
</organism>
<dbReference type="OrthoDB" id="3169239at2"/>
<dbReference type="Pfam" id="PF00724">
    <property type="entry name" value="Oxidored_FMN"/>
    <property type="match status" value="1"/>
</dbReference>
<evidence type="ECO:0000313" key="6">
    <source>
        <dbReference type="Proteomes" id="UP000186004"/>
    </source>
</evidence>
<evidence type="ECO:0000256" key="3">
    <source>
        <dbReference type="ARBA" id="ARBA00023002"/>
    </source>
</evidence>
<proteinExistence type="inferred from homology"/>
<protein>
    <submittedName>
        <fullName evidence="5">2,4-dienoyl-CoA reductase</fullName>
    </submittedName>
</protein>
<dbReference type="Proteomes" id="UP000186004">
    <property type="component" value="Unassembled WGS sequence"/>
</dbReference>